<dbReference type="FunFam" id="3.40.50.300:FF:000973">
    <property type="entry name" value="Multidrug resistance-associated protein 4"/>
    <property type="match status" value="1"/>
</dbReference>
<comment type="subcellular location">
    <subcellularLocation>
        <location evidence="1">Membrane</location>
        <topology evidence="1">Multi-pass membrane protein</topology>
    </subcellularLocation>
</comment>
<dbReference type="SUPFAM" id="SSF52540">
    <property type="entry name" value="P-loop containing nucleoside triphosphate hydrolases"/>
    <property type="match status" value="2"/>
</dbReference>
<feature type="transmembrane region" description="Helical" evidence="9">
    <location>
        <begin position="208"/>
        <end position="227"/>
    </location>
</feature>
<dbReference type="CDD" id="cd18580">
    <property type="entry name" value="ABC_6TM_ABCC_D2"/>
    <property type="match status" value="1"/>
</dbReference>
<keyword evidence="2" id="KW-0813">Transport</keyword>
<keyword evidence="8 9" id="KW-0472">Membrane</keyword>
<dbReference type="Pfam" id="PF00664">
    <property type="entry name" value="ABC_membrane"/>
    <property type="match status" value="2"/>
</dbReference>
<dbReference type="AlphaFoldDB" id="A0A0M3QX68"/>
<dbReference type="EMBL" id="CP012526">
    <property type="protein sequence ID" value="ALC45339.1"/>
    <property type="molecule type" value="Genomic_DNA"/>
</dbReference>
<feature type="domain" description="ABC transporter" evidence="10">
    <location>
        <begin position="951"/>
        <end position="1184"/>
    </location>
</feature>
<protein>
    <submittedName>
        <fullName evidence="12">CG11897</fullName>
    </submittedName>
</protein>
<evidence type="ECO:0000313" key="12">
    <source>
        <dbReference type="EMBL" id="ALC45339.1"/>
    </source>
</evidence>
<dbReference type="PANTHER" id="PTHR24223:SF324">
    <property type="entry name" value="LD17001P"/>
    <property type="match status" value="1"/>
</dbReference>
<gene>
    <name evidence="12" type="ORF">Dbus_chr3Rg89</name>
</gene>
<reference evidence="12 13" key="1">
    <citation type="submission" date="2015-08" db="EMBL/GenBank/DDBJ databases">
        <title>Ancestral chromatin configuration constrains chromatin evolution on differentiating sex chromosomes in Drosophila.</title>
        <authorList>
            <person name="Zhou Q."/>
            <person name="Bachtrog D."/>
        </authorList>
    </citation>
    <scope>NUCLEOTIDE SEQUENCE [LARGE SCALE GENOMIC DNA]</scope>
    <source>
        <tissue evidence="12">Whole larvae</tissue>
    </source>
</reference>
<keyword evidence="7 9" id="KW-1133">Transmembrane helix</keyword>
<dbReference type="PROSITE" id="PS50893">
    <property type="entry name" value="ABC_TRANSPORTER_2"/>
    <property type="match status" value="2"/>
</dbReference>
<evidence type="ECO:0000256" key="5">
    <source>
        <dbReference type="ARBA" id="ARBA00022741"/>
    </source>
</evidence>
<dbReference type="CDD" id="cd03244">
    <property type="entry name" value="ABCC_MRP_domain2"/>
    <property type="match status" value="1"/>
</dbReference>
<dbReference type="Gene3D" id="3.40.50.300">
    <property type="entry name" value="P-loop containing nucleotide triphosphate hydrolases"/>
    <property type="match status" value="2"/>
</dbReference>
<feature type="transmembrane region" description="Helical" evidence="9">
    <location>
        <begin position="131"/>
        <end position="155"/>
    </location>
</feature>
<dbReference type="InterPro" id="IPR044726">
    <property type="entry name" value="ABCC_6TM_D2"/>
</dbReference>
<dbReference type="GO" id="GO:0016020">
    <property type="term" value="C:membrane"/>
    <property type="evidence" value="ECO:0007669"/>
    <property type="project" value="UniProtKB-SubCell"/>
</dbReference>
<keyword evidence="4" id="KW-0677">Repeat</keyword>
<dbReference type="STRING" id="30019.A0A0M3QX68"/>
<dbReference type="PANTHER" id="PTHR24223">
    <property type="entry name" value="ATP-BINDING CASSETTE SUB-FAMILY C"/>
    <property type="match status" value="1"/>
</dbReference>
<dbReference type="OMA" id="WITIIME"/>
<feature type="domain" description="ABC transmembrane type-1" evidence="11">
    <location>
        <begin position="613"/>
        <end position="913"/>
    </location>
</feature>
<dbReference type="SMART" id="SM00382">
    <property type="entry name" value="AAA"/>
    <property type="match status" value="2"/>
</dbReference>
<keyword evidence="5" id="KW-0547">Nucleotide-binding</keyword>
<evidence type="ECO:0000256" key="1">
    <source>
        <dbReference type="ARBA" id="ARBA00004141"/>
    </source>
</evidence>
<evidence type="ECO:0000256" key="9">
    <source>
        <dbReference type="SAM" id="Phobius"/>
    </source>
</evidence>
<evidence type="ECO:0000256" key="7">
    <source>
        <dbReference type="ARBA" id="ARBA00022989"/>
    </source>
</evidence>
<evidence type="ECO:0000259" key="11">
    <source>
        <dbReference type="PROSITE" id="PS50929"/>
    </source>
</evidence>
<feature type="transmembrane region" description="Helical" evidence="9">
    <location>
        <begin position="239"/>
        <end position="260"/>
    </location>
</feature>
<dbReference type="Gene3D" id="1.20.1560.10">
    <property type="entry name" value="ABC transporter type 1, transmembrane domain"/>
    <property type="match status" value="2"/>
</dbReference>
<feature type="domain" description="ABC transmembrane type-1" evidence="11">
    <location>
        <begin position="106"/>
        <end position="237"/>
    </location>
</feature>
<dbReference type="InterPro" id="IPR003439">
    <property type="entry name" value="ABC_transporter-like_ATP-bd"/>
</dbReference>
<evidence type="ECO:0000256" key="4">
    <source>
        <dbReference type="ARBA" id="ARBA00022737"/>
    </source>
</evidence>
<dbReference type="InterPro" id="IPR017871">
    <property type="entry name" value="ABC_transporter-like_CS"/>
</dbReference>
<feature type="transmembrane region" description="Helical" evidence="9">
    <location>
        <begin position="672"/>
        <end position="689"/>
    </location>
</feature>
<dbReference type="FunFam" id="1.20.1560.10:FF:000014">
    <property type="entry name" value="Multidrug resistance-associated protein member 4"/>
    <property type="match status" value="1"/>
</dbReference>
<evidence type="ECO:0000313" key="13">
    <source>
        <dbReference type="Proteomes" id="UP000494163"/>
    </source>
</evidence>
<feature type="transmembrane region" description="Helical" evidence="9">
    <location>
        <begin position="856"/>
        <end position="875"/>
    </location>
</feature>
<dbReference type="InterPro" id="IPR050173">
    <property type="entry name" value="ABC_transporter_C-like"/>
</dbReference>
<evidence type="ECO:0000256" key="3">
    <source>
        <dbReference type="ARBA" id="ARBA00022692"/>
    </source>
</evidence>
<dbReference type="InterPro" id="IPR003593">
    <property type="entry name" value="AAA+_ATPase"/>
</dbReference>
<dbReference type="GO" id="GO:0005524">
    <property type="term" value="F:ATP binding"/>
    <property type="evidence" value="ECO:0007669"/>
    <property type="project" value="UniProtKB-KW"/>
</dbReference>
<dbReference type="PROSITE" id="PS00211">
    <property type="entry name" value="ABC_TRANSPORTER_1"/>
    <property type="match status" value="2"/>
</dbReference>
<evidence type="ECO:0000259" key="10">
    <source>
        <dbReference type="PROSITE" id="PS50893"/>
    </source>
</evidence>
<dbReference type="InterPro" id="IPR011527">
    <property type="entry name" value="ABC1_TM_dom"/>
</dbReference>
<dbReference type="InterPro" id="IPR036640">
    <property type="entry name" value="ABC1_TM_sf"/>
</dbReference>
<evidence type="ECO:0000256" key="2">
    <source>
        <dbReference type="ARBA" id="ARBA00022448"/>
    </source>
</evidence>
<keyword evidence="13" id="KW-1185">Reference proteome</keyword>
<feature type="transmembrane region" description="Helical" evidence="9">
    <location>
        <begin position="609"/>
        <end position="632"/>
    </location>
</feature>
<dbReference type="GO" id="GO:0140359">
    <property type="term" value="F:ABC-type transporter activity"/>
    <property type="evidence" value="ECO:0007669"/>
    <property type="project" value="InterPro"/>
</dbReference>
<dbReference type="Pfam" id="PF00005">
    <property type="entry name" value="ABC_tran"/>
    <property type="match status" value="2"/>
</dbReference>
<proteinExistence type="predicted"/>
<dbReference type="GO" id="GO:0016887">
    <property type="term" value="F:ATP hydrolysis activity"/>
    <property type="evidence" value="ECO:0007669"/>
    <property type="project" value="InterPro"/>
</dbReference>
<keyword evidence="3 9" id="KW-0812">Transmembrane</keyword>
<dbReference type="SUPFAM" id="SSF90123">
    <property type="entry name" value="ABC transporter transmembrane region"/>
    <property type="match status" value="2"/>
</dbReference>
<dbReference type="PROSITE" id="PS50929">
    <property type="entry name" value="ABC_TM1F"/>
    <property type="match status" value="2"/>
</dbReference>
<dbReference type="Proteomes" id="UP000494163">
    <property type="component" value="Chromosome 3R"/>
</dbReference>
<evidence type="ECO:0000256" key="6">
    <source>
        <dbReference type="ARBA" id="ARBA00022840"/>
    </source>
</evidence>
<dbReference type="InterPro" id="IPR027417">
    <property type="entry name" value="P-loop_NTPase"/>
</dbReference>
<keyword evidence="6" id="KW-0067">ATP-binding</keyword>
<organism evidence="12 13">
    <name type="scientific">Drosophila busckii</name>
    <name type="common">Fruit fly</name>
    <dbReference type="NCBI Taxonomy" id="30019"/>
    <lineage>
        <taxon>Eukaryota</taxon>
        <taxon>Metazoa</taxon>
        <taxon>Ecdysozoa</taxon>
        <taxon>Arthropoda</taxon>
        <taxon>Hexapoda</taxon>
        <taxon>Insecta</taxon>
        <taxon>Pterygota</taxon>
        <taxon>Neoptera</taxon>
        <taxon>Endopterygota</taxon>
        <taxon>Diptera</taxon>
        <taxon>Brachycera</taxon>
        <taxon>Muscomorpha</taxon>
        <taxon>Ephydroidea</taxon>
        <taxon>Drosophilidae</taxon>
        <taxon>Drosophila</taxon>
    </lineage>
</organism>
<accession>A0A0M3QX68</accession>
<feature type="transmembrane region" description="Helical" evidence="9">
    <location>
        <begin position="773"/>
        <end position="790"/>
    </location>
</feature>
<feature type="domain" description="ABC transporter" evidence="10">
    <location>
        <begin position="323"/>
        <end position="549"/>
    </location>
</feature>
<sequence>MNLKDKETPRPKNPYTNANVVSRLIFWWTRQLFKRGLQGPFTEEELYQHRKTLDSERLTTQLSALWEAEQQRSNPSLLRILYQAFGCMFLVPSFVHSILQACCRCATPLLLGGLVSYFSKKAETTISKPAAFAYAAGLVACLLLATLIFHIYVFYVNQVGGKARLGLSGLIYRKCLQLSKSSTNDGLQARAINILSNDLGRFEHVSSFVPYLWTGPIEALLAVWLMYQQIGIAAIIGKVYIVSSYFTLLTESMLVFWPMAITFSSETLVSVQRCKEFLMAEQGNPTVENKLNPVEQQQHPLLNNTKLTIRYREYNPAASKKCIMLKQVSAAWLEGVDLPCSPVIRSCSALMEEHTLTAVIGTVGAGKSSLLQLLLGELAITEGEAVVHGKISYAAQEPWIFEGSIRDNIVFVEDYNEQRYQMVIKVCALAKDLQLLPAADRTIVGERGVSLSGGQKARVNLARAVYRQADIYLLDDPLSAVDTQVGKHIFEKCIREFLGNKICILVTHQLQYLTAAEHLLLMSGGQIVAEGSYQQLNSSKQFEFLNQAQQQHATSGSPAASRSSSVESLEQQSVEPEEAVLEAKQEQQLTGAVKRNVYATYFKSLQSTFLLGLLLALFICARIMLTGVDYFLSRWVIWEEQIAFVSNINEAYTTSSNTTATLEADFGHRQKLMLYYVVILAATSIIYAMRSFGFVAMCLRISLHLHDRFLKGIMSTSMFFFNTNSSGRILNRCAKDIRSLDSELPKILYDSVDFIVNLSGVLIIVIIVNPWLVFPAGLLIGALIGMRALYVSTSRSMKRLEAISRSPVYSLTNQTFQGLVTVRAMQAQNALEHKFHGYQNANTSAWFLLISSGRAFALWTSILCVSYMAAVIFSFLLLPNDFSSGDVGMAILHAITLTGMCQWGIRQTAELENQMISVERVVEYTDLPAEFTLDSSKQLKLQSAWPDQGRINFINFNLRYAPQYPLVLRNLNFSIQPREKFGIVGRTGAGKSSIIQAIFRLACNEGLILIDGVDIANIALHDLRSRISIIPQDPVLFSGTLRYNLDPMAECSDEEMWNALDDVELRAFVTTLTDGLDCRMYDGGGNFSVGQRQLVCLARAILRNNRILILDEATANVDPETDMLIQKTIRRKFDNCTVLTIAHRLHTVMDSNRVLLMEAGEALELGHPYELLQKSDSHLRHLVDNSDAATAQALHQAAEDSYNKIDHS</sequence>
<dbReference type="OrthoDB" id="6500128at2759"/>
<dbReference type="FunFam" id="3.40.50.300:FF:000163">
    <property type="entry name" value="Multidrug resistance-associated protein member 4"/>
    <property type="match status" value="1"/>
</dbReference>
<name>A0A0M3QX68_DROBS</name>
<evidence type="ECO:0000256" key="8">
    <source>
        <dbReference type="ARBA" id="ARBA00023136"/>
    </source>
</evidence>
<dbReference type="CDD" id="cd03250">
    <property type="entry name" value="ABCC_MRP_domain1"/>
    <property type="match status" value="1"/>
</dbReference>